<dbReference type="Proteomes" id="UP000838324">
    <property type="component" value="Unassembled WGS sequence"/>
</dbReference>
<comment type="caution">
    <text evidence="1">The sequence shown here is derived from an EMBL/GenBank/DDBJ whole genome shotgun (WGS) entry which is preliminary data.</text>
</comment>
<organism evidence="1 2">
    <name type="scientific">Paenibacillus auburnensis</name>
    <dbReference type="NCBI Taxonomy" id="2905649"/>
    <lineage>
        <taxon>Bacteria</taxon>
        <taxon>Bacillati</taxon>
        <taxon>Bacillota</taxon>
        <taxon>Bacilli</taxon>
        <taxon>Bacillales</taxon>
        <taxon>Paenibacillaceae</taxon>
        <taxon>Paenibacillus</taxon>
    </lineage>
</organism>
<name>A0ABN8FRQ1_9BACL</name>
<sequence>MAQPNRRQQVQPLVTARVLRRVAKAMLPFYRKIAGNHSFAGQWSAAVVKADLSLMGRLLSCIPTLAGVKNYGTNGIGFFISFPFPLPVAFYTNGTTIPPGSVQFTFSTTVHRAVARAVLPFYKKLAVSLSYAEDLAAAINRNHSKTVNTMVRRFIKAQTLKSVTIEEHGLALLFKTRFSKYPYRNLLFQENM</sequence>
<evidence type="ECO:0000313" key="1">
    <source>
        <dbReference type="EMBL" id="CAH1191020.1"/>
    </source>
</evidence>
<keyword evidence="2" id="KW-1185">Reference proteome</keyword>
<accession>A0ABN8FRQ1</accession>
<dbReference type="RefSeq" id="WP_236329364.1">
    <property type="nucleotide sequence ID" value="NZ_CAKMMG010000001.1"/>
</dbReference>
<dbReference type="EMBL" id="CAKMMG010000001">
    <property type="protein sequence ID" value="CAH1191020.1"/>
    <property type="molecule type" value="Genomic_DNA"/>
</dbReference>
<protein>
    <submittedName>
        <fullName evidence="1">Uncharacterized protein</fullName>
    </submittedName>
</protein>
<proteinExistence type="predicted"/>
<evidence type="ECO:0000313" key="2">
    <source>
        <dbReference type="Proteomes" id="UP000838324"/>
    </source>
</evidence>
<gene>
    <name evidence="1" type="ORF">PAECIP111892_00459</name>
</gene>
<reference evidence="1" key="1">
    <citation type="submission" date="2022-01" db="EMBL/GenBank/DDBJ databases">
        <authorList>
            <person name="Criscuolo A."/>
        </authorList>
    </citation>
    <scope>NUCLEOTIDE SEQUENCE</scope>
    <source>
        <strain evidence="1">CIP111892</strain>
    </source>
</reference>